<organism evidence="2 3">
    <name type="scientific">Candidatus Giovannonibacteria bacterium GW2011_GWA2_53_7</name>
    <dbReference type="NCBI Taxonomy" id="1618650"/>
    <lineage>
        <taxon>Bacteria</taxon>
        <taxon>Candidatus Giovannoniibacteriota</taxon>
    </lineage>
</organism>
<reference evidence="2 3" key="1">
    <citation type="journal article" date="2015" name="Nature">
        <title>rRNA introns, odd ribosomes, and small enigmatic genomes across a large radiation of phyla.</title>
        <authorList>
            <person name="Brown C.T."/>
            <person name="Hug L.A."/>
            <person name="Thomas B.C."/>
            <person name="Sharon I."/>
            <person name="Castelle C.J."/>
            <person name="Singh A."/>
            <person name="Wilkins M.J."/>
            <person name="Williams K.H."/>
            <person name="Banfield J.F."/>
        </authorList>
    </citation>
    <scope>NUCLEOTIDE SEQUENCE [LARGE SCALE GENOMIC DNA]</scope>
</reference>
<evidence type="ECO:0000313" key="2">
    <source>
        <dbReference type="EMBL" id="KKW36623.1"/>
    </source>
</evidence>
<comment type="caution">
    <text evidence="2">The sequence shown here is derived from an EMBL/GenBank/DDBJ whole genome shotgun (WGS) entry which is preliminary data.</text>
</comment>
<dbReference type="Gene3D" id="3.90.1150.10">
    <property type="entry name" value="Aspartate Aminotransferase, domain 1"/>
    <property type="match status" value="1"/>
</dbReference>
<protein>
    <recommendedName>
        <fullName evidence="1">Aminotransferase class I/classII large domain-containing protein</fullName>
    </recommendedName>
</protein>
<dbReference type="Pfam" id="PF00155">
    <property type="entry name" value="Aminotran_1_2"/>
    <property type="match status" value="1"/>
</dbReference>
<dbReference type="PATRIC" id="fig|1618650.3.peg.255"/>
<dbReference type="InterPro" id="IPR015424">
    <property type="entry name" value="PyrdxlP-dep_Trfase"/>
</dbReference>
<evidence type="ECO:0000313" key="3">
    <source>
        <dbReference type="Proteomes" id="UP000034290"/>
    </source>
</evidence>
<dbReference type="InterPro" id="IPR015421">
    <property type="entry name" value="PyrdxlP-dep_Trfase_major"/>
</dbReference>
<feature type="domain" description="Aminotransferase class I/classII large" evidence="1">
    <location>
        <begin position="5"/>
        <end position="278"/>
    </location>
</feature>
<dbReference type="InterPro" id="IPR015422">
    <property type="entry name" value="PyrdxlP-dep_Trfase_small"/>
</dbReference>
<dbReference type="SUPFAM" id="SSF53383">
    <property type="entry name" value="PLP-dependent transferases"/>
    <property type="match status" value="1"/>
</dbReference>
<dbReference type="Gene3D" id="3.40.640.10">
    <property type="entry name" value="Type I PLP-dependent aspartate aminotransferase-like (Major domain)"/>
    <property type="match status" value="1"/>
</dbReference>
<evidence type="ECO:0000259" key="1">
    <source>
        <dbReference type="Pfam" id="PF00155"/>
    </source>
</evidence>
<dbReference type="InterPro" id="IPR004839">
    <property type="entry name" value="Aminotransferase_I/II_large"/>
</dbReference>
<accession>A0A0G1XZN8</accession>
<dbReference type="EMBL" id="LCRM01000020">
    <property type="protein sequence ID" value="KKW36623.1"/>
    <property type="molecule type" value="Genomic_DNA"/>
</dbReference>
<dbReference type="Proteomes" id="UP000034290">
    <property type="component" value="Unassembled WGS sequence"/>
</dbReference>
<dbReference type="AlphaFoldDB" id="A0A0G1XZN8"/>
<proteinExistence type="predicted"/>
<name>A0A0G1XZN8_9BACT</name>
<gene>
    <name evidence="2" type="ORF">UY81_C0020G0006</name>
</gene>
<sequence length="290" mass="33096">MALIDPCFDNIRDILRHEDVAVESLKEEWLHHPACLYENLKAQVSADAIFIVDPNNPTGFTLTGPVTSVAETKRGFLELFRYAKDYNKLLIFDFCFASFMLPGTELGIFDIYQELEESGVSYIAIEDTGKTWPLQDAKVAMLKTSRDLRDEIYPIYTSYLLNVSPFVLSIVREYVEDSEQDNFASVRNLLKRNRVIAKDVLAGSILQFQEPKSPVSVAWFKITDSRISATELQKAIRKAGTYVLPGTYFFWSDPQKGEQYIRIALARDTDMFEPAIRRFRAAADQFAQAL</sequence>
<dbReference type="GO" id="GO:0030170">
    <property type="term" value="F:pyridoxal phosphate binding"/>
    <property type="evidence" value="ECO:0007669"/>
    <property type="project" value="InterPro"/>
</dbReference>